<sequence precursor="true">MIPHSLRPKNYRQSLTYLAAGILIVSVTLYLALPIVALFLRIPPDQFFSTLHNPDVISALWLSLFTTVVTLVVVILVGTPFAYFHSRYTYPGKVIVDTLIDLPLVLPPAVAGVALLMLWGRTGLLGRYFNMFGITIAFTTLAVIMAQIFVASPFYLRQAKSLFEQLDPAYEQTARTLGSSPLRTLVLVTLPMTAGGLISGAVMTFGRALGEFGATIMFAGNLPGVTQTMPLAVYVGMEGDLYVGLTISILLVIISFTIMIIVRLVQKREAGHA</sequence>
<dbReference type="OrthoDB" id="11163at2157"/>
<keyword evidence="5 8" id="KW-1133">Transmembrane helix</keyword>
<keyword evidence="3" id="KW-0500">Molybdenum</keyword>
<keyword evidence="6" id="KW-0764">Sulfate transport</keyword>
<keyword evidence="2 8" id="KW-0813">Transport</keyword>
<dbReference type="GO" id="GO:0015098">
    <property type="term" value="F:molybdate ion transmembrane transporter activity"/>
    <property type="evidence" value="ECO:0007669"/>
    <property type="project" value="InterPro"/>
</dbReference>
<feature type="domain" description="ABC transmembrane type-1" evidence="9">
    <location>
        <begin position="60"/>
        <end position="262"/>
    </location>
</feature>
<evidence type="ECO:0000313" key="10">
    <source>
        <dbReference type="EMBL" id="ABS55409.1"/>
    </source>
</evidence>
<dbReference type="eggNOG" id="arCOG00164">
    <property type="taxonomic scope" value="Archaea"/>
</dbReference>
<accession>A7I6P8</accession>
<dbReference type="PROSITE" id="PS50928">
    <property type="entry name" value="ABC_TM1"/>
    <property type="match status" value="1"/>
</dbReference>
<proteinExistence type="inferred from homology"/>
<keyword evidence="11" id="KW-1185">Reference proteome</keyword>
<dbReference type="InterPro" id="IPR035906">
    <property type="entry name" value="MetI-like_sf"/>
</dbReference>
<dbReference type="GeneID" id="5411856"/>
<dbReference type="STRING" id="456442.Mboo_0891"/>
<gene>
    <name evidence="10" type="ordered locus">Mboo_0891</name>
</gene>
<evidence type="ECO:0000256" key="7">
    <source>
        <dbReference type="ARBA" id="ARBA00023136"/>
    </source>
</evidence>
<dbReference type="NCBIfam" id="TIGR02141">
    <property type="entry name" value="modB_ABC"/>
    <property type="match status" value="1"/>
</dbReference>
<organism evidence="10 11">
    <name type="scientific">Methanoregula boonei (strain DSM 21154 / JCM 14090 / 6A8)</name>
    <dbReference type="NCBI Taxonomy" id="456442"/>
    <lineage>
        <taxon>Archaea</taxon>
        <taxon>Methanobacteriati</taxon>
        <taxon>Methanobacteriota</taxon>
        <taxon>Stenosarchaea group</taxon>
        <taxon>Methanomicrobia</taxon>
        <taxon>Methanomicrobiales</taxon>
        <taxon>Methanoregulaceae</taxon>
        <taxon>Methanoregula</taxon>
    </lineage>
</organism>
<dbReference type="EMBL" id="CP000780">
    <property type="protein sequence ID" value="ABS55409.1"/>
    <property type="molecule type" value="Genomic_DNA"/>
</dbReference>
<dbReference type="Gene3D" id="1.10.3720.10">
    <property type="entry name" value="MetI-like"/>
    <property type="match status" value="1"/>
</dbReference>
<evidence type="ECO:0000256" key="6">
    <source>
        <dbReference type="ARBA" id="ARBA00023032"/>
    </source>
</evidence>
<dbReference type="InterPro" id="IPR000515">
    <property type="entry name" value="MetI-like"/>
</dbReference>
<dbReference type="InterPro" id="IPR005667">
    <property type="entry name" value="Sulph_transpt2"/>
</dbReference>
<dbReference type="NCBIfam" id="TIGR01581">
    <property type="entry name" value="Mo_ABC_porter"/>
    <property type="match status" value="1"/>
</dbReference>
<keyword evidence="7 8" id="KW-0472">Membrane</keyword>
<evidence type="ECO:0000256" key="2">
    <source>
        <dbReference type="ARBA" id="ARBA00022448"/>
    </source>
</evidence>
<dbReference type="Proteomes" id="UP000002408">
    <property type="component" value="Chromosome"/>
</dbReference>
<dbReference type="PANTHER" id="PTHR30406:SF8">
    <property type="entry name" value="SULFATE TRANSPORT SYSTEM PERMEASE PROTEIN CYST"/>
    <property type="match status" value="1"/>
</dbReference>
<feature type="transmembrane region" description="Helical" evidence="8">
    <location>
        <begin position="60"/>
        <end position="83"/>
    </location>
</feature>
<dbReference type="SUPFAM" id="SSF161098">
    <property type="entry name" value="MetI-like"/>
    <property type="match status" value="1"/>
</dbReference>
<evidence type="ECO:0000256" key="5">
    <source>
        <dbReference type="ARBA" id="ARBA00022989"/>
    </source>
</evidence>
<dbReference type="RefSeq" id="WP_012106433.1">
    <property type="nucleotide sequence ID" value="NC_009712.1"/>
</dbReference>
<dbReference type="AlphaFoldDB" id="A7I6P8"/>
<dbReference type="GO" id="GO:0015419">
    <property type="term" value="F:ABC-type sulfate transporter activity"/>
    <property type="evidence" value="ECO:0007669"/>
    <property type="project" value="InterPro"/>
</dbReference>
<dbReference type="KEGG" id="mbn:Mboo_0891"/>
<feature type="transmembrane region" description="Helical" evidence="8">
    <location>
        <begin position="15"/>
        <end position="40"/>
    </location>
</feature>
<protein>
    <submittedName>
        <fullName evidence="10">NifC-like ABC-type porter</fullName>
    </submittedName>
</protein>
<dbReference type="InterPro" id="IPR011867">
    <property type="entry name" value="ModB_ABC"/>
</dbReference>
<name>A7I6P8_METB6</name>
<evidence type="ECO:0000256" key="4">
    <source>
        <dbReference type="ARBA" id="ARBA00022692"/>
    </source>
</evidence>
<evidence type="ECO:0000256" key="8">
    <source>
        <dbReference type="RuleBase" id="RU363032"/>
    </source>
</evidence>
<evidence type="ECO:0000256" key="1">
    <source>
        <dbReference type="ARBA" id="ARBA00004141"/>
    </source>
</evidence>
<evidence type="ECO:0000259" key="9">
    <source>
        <dbReference type="PROSITE" id="PS50928"/>
    </source>
</evidence>
<feature type="transmembrane region" description="Helical" evidence="8">
    <location>
        <begin position="95"/>
        <end position="119"/>
    </location>
</feature>
<dbReference type="InterPro" id="IPR006469">
    <property type="entry name" value="NifC_ABC_porter"/>
</dbReference>
<evidence type="ECO:0000313" key="11">
    <source>
        <dbReference type="Proteomes" id="UP000002408"/>
    </source>
</evidence>
<dbReference type="HOGENOM" id="CLU_016047_14_1_2"/>
<dbReference type="GO" id="GO:0005886">
    <property type="term" value="C:plasma membrane"/>
    <property type="evidence" value="ECO:0007669"/>
    <property type="project" value="UniProtKB-SubCell"/>
</dbReference>
<comment type="subcellular location">
    <subcellularLocation>
        <location evidence="8">Cell membrane</location>
        <topology evidence="8">Multi-pass membrane protein</topology>
    </subcellularLocation>
    <subcellularLocation>
        <location evidence="1">Membrane</location>
        <topology evidence="1">Multi-pass membrane protein</topology>
    </subcellularLocation>
</comment>
<feature type="transmembrane region" description="Helical" evidence="8">
    <location>
        <begin position="131"/>
        <end position="156"/>
    </location>
</feature>
<comment type="similarity">
    <text evidence="8">Belongs to the binding-protein-dependent transport system permease family.</text>
</comment>
<dbReference type="CDD" id="cd06261">
    <property type="entry name" value="TM_PBP2"/>
    <property type="match status" value="1"/>
</dbReference>
<dbReference type="PANTHER" id="PTHR30406">
    <property type="entry name" value="SULFATE TRANSPORT SYSTEM PERMEASE PROTEIN"/>
    <property type="match status" value="1"/>
</dbReference>
<reference evidence="11" key="1">
    <citation type="journal article" date="2015" name="Microbiology">
        <title>Genome of Methanoregula boonei 6A8 reveals adaptations to oligotrophic peatland environments.</title>
        <authorList>
            <person name="Braeuer S."/>
            <person name="Cadillo-Quiroz H."/>
            <person name="Kyrpides N."/>
            <person name="Woyke T."/>
            <person name="Goodwin L."/>
            <person name="Detter C."/>
            <person name="Podell S."/>
            <person name="Yavitt J.B."/>
            <person name="Zinder S.H."/>
        </authorList>
    </citation>
    <scope>NUCLEOTIDE SEQUENCE [LARGE SCALE GENOMIC DNA]</scope>
    <source>
        <strain evidence="11">DSM 21154 / JCM 14090 / 6A8</strain>
    </source>
</reference>
<feature type="transmembrane region" description="Helical" evidence="8">
    <location>
        <begin position="241"/>
        <end position="265"/>
    </location>
</feature>
<dbReference type="Pfam" id="PF00528">
    <property type="entry name" value="BPD_transp_1"/>
    <property type="match status" value="1"/>
</dbReference>
<keyword evidence="4 8" id="KW-0812">Transmembrane</keyword>
<evidence type="ECO:0000256" key="3">
    <source>
        <dbReference type="ARBA" id="ARBA00022505"/>
    </source>
</evidence>
<feature type="transmembrane region" description="Helical" evidence="8">
    <location>
        <begin position="185"/>
        <end position="205"/>
    </location>
</feature>